<keyword evidence="3" id="KW-1185">Reference proteome</keyword>
<dbReference type="KEGG" id="alj:G8D99_13580"/>
<dbReference type="AlphaFoldDB" id="A0A6G8S744"/>
<feature type="chain" id="PRO_5026088061" evidence="1">
    <location>
        <begin position="25"/>
        <end position="187"/>
    </location>
</feature>
<dbReference type="Proteomes" id="UP000501939">
    <property type="component" value="Chromosome"/>
</dbReference>
<keyword evidence="1" id="KW-0732">Signal</keyword>
<dbReference type="EMBL" id="CP049916">
    <property type="protein sequence ID" value="QIO09942.1"/>
    <property type="molecule type" value="Genomic_DNA"/>
</dbReference>
<reference evidence="2 3" key="1">
    <citation type="submission" date="2020-03" db="EMBL/GenBank/DDBJ databases">
        <authorList>
            <person name="Zhu W."/>
        </authorList>
    </citation>
    <scope>NUCLEOTIDE SEQUENCE [LARGE SCALE GENOMIC DNA]</scope>
    <source>
        <strain evidence="2 3">185</strain>
    </source>
</reference>
<gene>
    <name evidence="2" type="ORF">G8D99_13580</name>
</gene>
<evidence type="ECO:0000313" key="2">
    <source>
        <dbReference type="EMBL" id="QIO09942.1"/>
    </source>
</evidence>
<evidence type="ECO:0000313" key="3">
    <source>
        <dbReference type="Proteomes" id="UP000501939"/>
    </source>
</evidence>
<accession>A0A6G8S744</accession>
<organism evidence="2 3">
    <name type="scientific">Acinetobacter lanii</name>
    <dbReference type="NCBI Taxonomy" id="2715163"/>
    <lineage>
        <taxon>Bacteria</taxon>
        <taxon>Pseudomonadati</taxon>
        <taxon>Pseudomonadota</taxon>
        <taxon>Gammaproteobacteria</taxon>
        <taxon>Moraxellales</taxon>
        <taxon>Moraxellaceae</taxon>
        <taxon>Acinetobacter</taxon>
    </lineage>
</organism>
<sequence length="187" mass="21141">MPITTHLKTLISPLVLTVSIQAMASSHDSFSTENLKNLIECKASVDDFRAFTEDYEQHFKQLGWQRKDDANQPFLYIYQNKQPLDVYGHPTQEVALAGQGVVAVYRNTDYQPFAKALSIQEHPDFVGIPLFRGEKLIKTEPATADRFTFYIKQVLSEMTGKSPMSILGCTYEPNKAEVDAMMGQLDK</sequence>
<dbReference type="RefSeq" id="WP_166326798.1">
    <property type="nucleotide sequence ID" value="NZ_CP049916.1"/>
</dbReference>
<feature type="signal peptide" evidence="1">
    <location>
        <begin position="1"/>
        <end position="24"/>
    </location>
</feature>
<proteinExistence type="predicted"/>
<protein>
    <submittedName>
        <fullName evidence="2">Uncharacterized protein</fullName>
    </submittedName>
</protein>
<name>A0A6G8S744_9GAMM</name>
<evidence type="ECO:0000256" key="1">
    <source>
        <dbReference type="SAM" id="SignalP"/>
    </source>
</evidence>